<dbReference type="Proteomes" id="UP001233172">
    <property type="component" value="Unassembled WGS sequence"/>
</dbReference>
<protein>
    <recommendedName>
        <fullName evidence="4">Secreted protein</fullName>
    </recommendedName>
</protein>
<comment type="caution">
    <text evidence="2">The sequence shown here is derived from an EMBL/GenBank/DDBJ whole genome shotgun (WGS) entry which is preliminary data.</text>
</comment>
<gene>
    <name evidence="2" type="ORF">Bpfe_019365</name>
</gene>
<dbReference type="EMBL" id="JASAOG010000106">
    <property type="protein sequence ID" value="KAK0051247.1"/>
    <property type="molecule type" value="Genomic_DNA"/>
</dbReference>
<accession>A0AAD8BBJ3</accession>
<sequence length="81" mass="8580">MVLFSLRLLGQLKLSCGPVVCLFRAVEMLGGCTWLSVNISQGKPARNAICPGKADAVARGWVCLEHAGCVTSAEVAEPSYE</sequence>
<dbReference type="AlphaFoldDB" id="A0AAD8BBJ3"/>
<proteinExistence type="predicted"/>
<evidence type="ECO:0000313" key="3">
    <source>
        <dbReference type="Proteomes" id="UP001233172"/>
    </source>
</evidence>
<organism evidence="2 3">
    <name type="scientific">Biomphalaria pfeifferi</name>
    <name type="common">Bloodfluke planorb</name>
    <name type="synonym">Freshwater snail</name>
    <dbReference type="NCBI Taxonomy" id="112525"/>
    <lineage>
        <taxon>Eukaryota</taxon>
        <taxon>Metazoa</taxon>
        <taxon>Spiralia</taxon>
        <taxon>Lophotrochozoa</taxon>
        <taxon>Mollusca</taxon>
        <taxon>Gastropoda</taxon>
        <taxon>Heterobranchia</taxon>
        <taxon>Euthyneura</taxon>
        <taxon>Panpulmonata</taxon>
        <taxon>Hygrophila</taxon>
        <taxon>Lymnaeoidea</taxon>
        <taxon>Planorbidae</taxon>
        <taxon>Biomphalaria</taxon>
    </lineage>
</organism>
<feature type="signal peptide" evidence="1">
    <location>
        <begin position="1"/>
        <end position="17"/>
    </location>
</feature>
<reference evidence="2" key="1">
    <citation type="journal article" date="2023" name="PLoS Negl. Trop. Dis.">
        <title>A genome sequence for Biomphalaria pfeifferi, the major vector snail for the human-infecting parasite Schistosoma mansoni.</title>
        <authorList>
            <person name="Bu L."/>
            <person name="Lu L."/>
            <person name="Laidemitt M.R."/>
            <person name="Zhang S.M."/>
            <person name="Mutuku M."/>
            <person name="Mkoji G."/>
            <person name="Steinauer M."/>
            <person name="Loker E.S."/>
        </authorList>
    </citation>
    <scope>NUCLEOTIDE SEQUENCE</scope>
    <source>
        <strain evidence="2">KasaAsao</strain>
    </source>
</reference>
<evidence type="ECO:0000313" key="2">
    <source>
        <dbReference type="EMBL" id="KAK0051247.1"/>
    </source>
</evidence>
<reference evidence="2" key="2">
    <citation type="submission" date="2023-04" db="EMBL/GenBank/DDBJ databases">
        <authorList>
            <person name="Bu L."/>
            <person name="Lu L."/>
            <person name="Laidemitt M.R."/>
            <person name="Zhang S.M."/>
            <person name="Mutuku M."/>
            <person name="Mkoji G."/>
            <person name="Steinauer M."/>
            <person name="Loker E.S."/>
        </authorList>
    </citation>
    <scope>NUCLEOTIDE SEQUENCE</scope>
    <source>
        <strain evidence="2">KasaAsao</strain>
        <tissue evidence="2">Whole Snail</tissue>
    </source>
</reference>
<name>A0AAD8BBJ3_BIOPF</name>
<feature type="chain" id="PRO_5042074411" description="Secreted protein" evidence="1">
    <location>
        <begin position="18"/>
        <end position="81"/>
    </location>
</feature>
<keyword evidence="1" id="KW-0732">Signal</keyword>
<keyword evidence="3" id="KW-1185">Reference proteome</keyword>
<evidence type="ECO:0000256" key="1">
    <source>
        <dbReference type="SAM" id="SignalP"/>
    </source>
</evidence>
<evidence type="ECO:0008006" key="4">
    <source>
        <dbReference type="Google" id="ProtNLM"/>
    </source>
</evidence>